<dbReference type="InterPro" id="IPR016064">
    <property type="entry name" value="NAD/diacylglycerol_kinase_sf"/>
</dbReference>
<dbReference type="GO" id="GO:0016301">
    <property type="term" value="F:kinase activity"/>
    <property type="evidence" value="ECO:0007669"/>
    <property type="project" value="UniProtKB-KW"/>
</dbReference>
<dbReference type="EMBL" id="LAJF01000045">
    <property type="protein sequence ID" value="KKB85825.1"/>
    <property type="molecule type" value="Genomic_DNA"/>
</dbReference>
<keyword evidence="2" id="KW-0547">Nucleotide-binding</keyword>
<organism evidence="6 7">
    <name type="scientific">Devosia limi DSM 17137</name>
    <dbReference type="NCBI Taxonomy" id="1121477"/>
    <lineage>
        <taxon>Bacteria</taxon>
        <taxon>Pseudomonadati</taxon>
        <taxon>Pseudomonadota</taxon>
        <taxon>Alphaproteobacteria</taxon>
        <taxon>Hyphomicrobiales</taxon>
        <taxon>Devosiaceae</taxon>
        <taxon>Devosia</taxon>
    </lineage>
</organism>
<dbReference type="Gene3D" id="2.60.200.40">
    <property type="match status" value="1"/>
</dbReference>
<dbReference type="InterPro" id="IPR017438">
    <property type="entry name" value="ATP-NAD_kinase_N"/>
</dbReference>
<dbReference type="PANTHER" id="PTHR12358">
    <property type="entry name" value="SPHINGOSINE KINASE"/>
    <property type="match status" value="1"/>
</dbReference>
<dbReference type="STRING" id="1121477.SAMN02745223_00122"/>
<evidence type="ECO:0000256" key="2">
    <source>
        <dbReference type="ARBA" id="ARBA00022741"/>
    </source>
</evidence>
<dbReference type="PANTHER" id="PTHR12358:SF106">
    <property type="entry name" value="LIPID KINASE YEGS"/>
    <property type="match status" value="1"/>
</dbReference>
<evidence type="ECO:0000256" key="4">
    <source>
        <dbReference type="ARBA" id="ARBA00022840"/>
    </source>
</evidence>
<dbReference type="Gene3D" id="3.40.50.10330">
    <property type="entry name" value="Probable inorganic polyphosphate/atp-NAD kinase, domain 1"/>
    <property type="match status" value="1"/>
</dbReference>
<dbReference type="SMART" id="SM00046">
    <property type="entry name" value="DAGKc"/>
    <property type="match status" value="1"/>
</dbReference>
<gene>
    <name evidence="6" type="ORF">VW29_05925</name>
</gene>
<keyword evidence="7" id="KW-1185">Reference proteome</keyword>
<dbReference type="InterPro" id="IPR001206">
    <property type="entry name" value="Diacylglycerol_kinase_cat_dom"/>
</dbReference>
<keyword evidence="4" id="KW-0067">ATP-binding</keyword>
<feature type="domain" description="DAGKc" evidence="5">
    <location>
        <begin position="3"/>
        <end position="133"/>
    </location>
</feature>
<dbReference type="SUPFAM" id="SSF111331">
    <property type="entry name" value="NAD kinase/diacylglycerol kinase-like"/>
    <property type="match status" value="1"/>
</dbReference>
<dbReference type="PATRIC" id="fig|1121477.3.peg.2273"/>
<keyword evidence="1" id="KW-0808">Transferase</keyword>
<evidence type="ECO:0000313" key="6">
    <source>
        <dbReference type="EMBL" id="KKB85825.1"/>
    </source>
</evidence>
<name>A0A0F5LTW1_9HYPH</name>
<dbReference type="InterPro" id="IPR050187">
    <property type="entry name" value="Lipid_Phosphate_FormReg"/>
</dbReference>
<dbReference type="Proteomes" id="UP000033608">
    <property type="component" value="Unassembled WGS sequence"/>
</dbReference>
<evidence type="ECO:0000256" key="3">
    <source>
        <dbReference type="ARBA" id="ARBA00022777"/>
    </source>
</evidence>
<accession>A0A0F5LTW1</accession>
<sequence>MEFRTMVYHVILNANAGTANAIGVTEDELEALFSANGLEATIDARSAVPMQERIDAAMASAAEVIVAAGGDGTITALAAALVGSDKGLAILPLGTVNALAKDLKIPLELPEAVAALATGVSQRIDVGEVNGRVFLHKVVIGLIPGVAAAREHIRGRRDAGAKIGFLRHFFRRLARARRIAVAMQTSDGATRVERVQAVAVSNNAYDEGPGQFFSRQSLDRGTLTLYVLSHFTVFDFIRLTTGMLLGRWRHDQVLTVDSVTSVTITTRKPLIKVMFDGEVEMLETPLAFKTRPLALSVIVPAATDMLATAAIVEAAGGPTP</sequence>
<dbReference type="GO" id="GO:0005886">
    <property type="term" value="C:plasma membrane"/>
    <property type="evidence" value="ECO:0007669"/>
    <property type="project" value="TreeGrafter"/>
</dbReference>
<evidence type="ECO:0000256" key="1">
    <source>
        <dbReference type="ARBA" id="ARBA00022679"/>
    </source>
</evidence>
<reference evidence="6 7" key="1">
    <citation type="submission" date="2015-03" db="EMBL/GenBank/DDBJ databases">
        <authorList>
            <person name="Hassan Y.I."/>
            <person name="Lepp D."/>
            <person name="Zhou T."/>
        </authorList>
    </citation>
    <scope>NUCLEOTIDE SEQUENCE [LARGE SCALE GENOMIC DNA]</scope>
    <source>
        <strain evidence="6 7">DSM 17137</strain>
    </source>
</reference>
<dbReference type="OrthoDB" id="9815110at2"/>
<keyword evidence="3 6" id="KW-0418">Kinase</keyword>
<protein>
    <submittedName>
        <fullName evidence="6">Diacylglycerol kinase</fullName>
    </submittedName>
</protein>
<proteinExistence type="predicted"/>
<dbReference type="GO" id="GO:0005524">
    <property type="term" value="F:ATP binding"/>
    <property type="evidence" value="ECO:0007669"/>
    <property type="project" value="UniProtKB-KW"/>
</dbReference>
<dbReference type="Pfam" id="PF00781">
    <property type="entry name" value="DAGK_cat"/>
    <property type="match status" value="1"/>
</dbReference>
<dbReference type="PROSITE" id="PS50146">
    <property type="entry name" value="DAGK"/>
    <property type="match status" value="1"/>
</dbReference>
<comment type="caution">
    <text evidence="6">The sequence shown here is derived from an EMBL/GenBank/DDBJ whole genome shotgun (WGS) entry which is preliminary data.</text>
</comment>
<evidence type="ECO:0000313" key="7">
    <source>
        <dbReference type="Proteomes" id="UP000033608"/>
    </source>
</evidence>
<dbReference type="Pfam" id="PF19279">
    <property type="entry name" value="YegS_C"/>
    <property type="match status" value="1"/>
</dbReference>
<dbReference type="AlphaFoldDB" id="A0A0F5LTW1"/>
<evidence type="ECO:0000259" key="5">
    <source>
        <dbReference type="PROSITE" id="PS50146"/>
    </source>
</evidence>
<dbReference type="InterPro" id="IPR045540">
    <property type="entry name" value="YegS/DAGK_C"/>
</dbReference>